<protein>
    <recommendedName>
        <fullName evidence="3">SET domain-containing protein</fullName>
    </recommendedName>
</protein>
<gene>
    <name evidence="1" type="ORF">CALCODRAFT_496325</name>
</gene>
<evidence type="ECO:0000313" key="1">
    <source>
        <dbReference type="EMBL" id="KZT57207.1"/>
    </source>
</evidence>
<dbReference type="InterPro" id="IPR046341">
    <property type="entry name" value="SET_dom_sf"/>
</dbReference>
<sequence length="123" mass="13764">MLRKGLGLRARQTFHRGAILVRERPLLTVMDPLPLQVAADLPNILQAMDAERTLALGQLQNCKAQGDHATNFFGIAETNAFGIEWPFDKGEMHRAIFEVLSRVNHSCAPNAIVDWDQYVVLLV</sequence>
<dbReference type="OrthoDB" id="5945798at2759"/>
<name>A0A165FU69_9BASI</name>
<evidence type="ECO:0000313" key="2">
    <source>
        <dbReference type="Proteomes" id="UP000076842"/>
    </source>
</evidence>
<evidence type="ECO:0008006" key="3">
    <source>
        <dbReference type="Google" id="ProtNLM"/>
    </source>
</evidence>
<dbReference type="PANTHER" id="PTHR47332">
    <property type="entry name" value="SET DOMAIN-CONTAINING PROTEIN 5"/>
    <property type="match status" value="1"/>
</dbReference>
<accession>A0A165FU69</accession>
<dbReference type="SUPFAM" id="SSF82199">
    <property type="entry name" value="SET domain"/>
    <property type="match status" value="1"/>
</dbReference>
<proteinExistence type="predicted"/>
<dbReference type="AlphaFoldDB" id="A0A165FU69"/>
<dbReference type="InParanoid" id="A0A165FU69"/>
<dbReference type="PANTHER" id="PTHR47332:SF4">
    <property type="entry name" value="SET DOMAIN-CONTAINING PROTEIN 5"/>
    <property type="match status" value="1"/>
</dbReference>
<dbReference type="Proteomes" id="UP000076842">
    <property type="component" value="Unassembled WGS sequence"/>
</dbReference>
<dbReference type="Gene3D" id="2.170.270.10">
    <property type="entry name" value="SET domain"/>
    <property type="match status" value="1"/>
</dbReference>
<dbReference type="InterPro" id="IPR053185">
    <property type="entry name" value="SET_domain_protein"/>
</dbReference>
<keyword evidence="2" id="KW-1185">Reference proteome</keyword>
<reference evidence="1 2" key="1">
    <citation type="journal article" date="2016" name="Mol. Biol. Evol.">
        <title>Comparative Genomics of Early-Diverging Mushroom-Forming Fungi Provides Insights into the Origins of Lignocellulose Decay Capabilities.</title>
        <authorList>
            <person name="Nagy L.G."/>
            <person name="Riley R."/>
            <person name="Tritt A."/>
            <person name="Adam C."/>
            <person name="Daum C."/>
            <person name="Floudas D."/>
            <person name="Sun H."/>
            <person name="Yadav J.S."/>
            <person name="Pangilinan J."/>
            <person name="Larsson K.H."/>
            <person name="Matsuura K."/>
            <person name="Barry K."/>
            <person name="Labutti K."/>
            <person name="Kuo R."/>
            <person name="Ohm R.A."/>
            <person name="Bhattacharya S.S."/>
            <person name="Shirouzu T."/>
            <person name="Yoshinaga Y."/>
            <person name="Martin F.M."/>
            <person name="Grigoriev I.V."/>
            <person name="Hibbett D.S."/>
        </authorList>
    </citation>
    <scope>NUCLEOTIDE SEQUENCE [LARGE SCALE GENOMIC DNA]</scope>
    <source>
        <strain evidence="1 2">HHB12733</strain>
    </source>
</reference>
<organism evidence="1 2">
    <name type="scientific">Calocera cornea HHB12733</name>
    <dbReference type="NCBI Taxonomy" id="1353952"/>
    <lineage>
        <taxon>Eukaryota</taxon>
        <taxon>Fungi</taxon>
        <taxon>Dikarya</taxon>
        <taxon>Basidiomycota</taxon>
        <taxon>Agaricomycotina</taxon>
        <taxon>Dacrymycetes</taxon>
        <taxon>Dacrymycetales</taxon>
        <taxon>Dacrymycetaceae</taxon>
        <taxon>Calocera</taxon>
    </lineage>
</organism>
<dbReference type="EMBL" id="KV423966">
    <property type="protein sequence ID" value="KZT57207.1"/>
    <property type="molecule type" value="Genomic_DNA"/>
</dbReference>